<name>A0A7R9L235_9ACAR</name>
<feature type="compositionally biased region" description="Polar residues" evidence="1">
    <location>
        <begin position="437"/>
        <end position="448"/>
    </location>
</feature>
<feature type="compositionally biased region" description="Basic and acidic residues" evidence="1">
    <location>
        <begin position="472"/>
        <end position="488"/>
    </location>
</feature>
<reference evidence="4" key="1">
    <citation type="submission" date="2020-11" db="EMBL/GenBank/DDBJ databases">
        <authorList>
            <person name="Tran Van P."/>
        </authorList>
    </citation>
    <scope>NUCLEOTIDE SEQUENCE</scope>
</reference>
<keyword evidence="2" id="KW-0812">Transmembrane</keyword>
<dbReference type="GO" id="GO:0008381">
    <property type="term" value="F:mechanosensitive monoatomic ion channel activity"/>
    <property type="evidence" value="ECO:0007669"/>
    <property type="project" value="InterPro"/>
</dbReference>
<keyword evidence="2" id="KW-1133">Transmembrane helix</keyword>
<evidence type="ECO:0000259" key="3">
    <source>
        <dbReference type="Pfam" id="PF24871"/>
    </source>
</evidence>
<dbReference type="EMBL" id="CAJPIZ010011136">
    <property type="protein sequence ID" value="CAG2112964.1"/>
    <property type="molecule type" value="Genomic_DNA"/>
</dbReference>
<sequence>MDSNGSIIWKPEPEVSNYSSISGAVGLSASRADSPTTPFGPMGADNSKHYSSPFVNLIKLVKKGSYVSTLIVMMTWSITYHSWLSFILLLWSCTVWMIPNSRQACLKSSPALVLFALGLLIGQYVYSLNLNDDELPITVGTVSMSEIGFKKYFDISYQPLFIKILYTIMFWITLKQYLEEKETEKRKQFAQGVMLQPFNITFSTGQPGAPPHDLRRQMSLATTTGTNQSPIVLWLTNLLKDLLVKYWIWIVTSMLMVMSLSGDRVVLFRIVYMALFLSFVLLFQVTSFSTWRRLMYPFWLIVIIYSMVILTAMYTYQFNNFPDYWRDYLFINKELQEDLGLLVYDHDAWILFKELFTPTFFLIITIIQVHFLHNKFLEFSDYERQCSSSSPTSTTIHSAPEESSQANNAKTANTNDIKLDIESENESSNDTSTPNTIKSLNKSSSPQSVVLKGSKDSPTKCSSLGPKGSSVAKEEHSRPESKTEQKEYKSSLEEITELLEMFWQKLQPIVDMEYIILILILVFRSVVIIRQNVYRMKHNESPPPTGVVFPRVGRKDADRDLKGLTMFLINYCFYKFGVEI</sequence>
<dbReference type="Proteomes" id="UP000759131">
    <property type="component" value="Unassembled WGS sequence"/>
</dbReference>
<feature type="compositionally biased region" description="Polar residues" evidence="1">
    <location>
        <begin position="401"/>
        <end position="416"/>
    </location>
</feature>
<feature type="domain" description="Piezo TM1-24" evidence="3">
    <location>
        <begin position="46"/>
        <end position="378"/>
    </location>
</feature>
<feature type="transmembrane region" description="Helical" evidence="2">
    <location>
        <begin position="80"/>
        <end position="98"/>
    </location>
</feature>
<feature type="transmembrane region" description="Helical" evidence="2">
    <location>
        <begin position="514"/>
        <end position="533"/>
    </location>
</feature>
<feature type="transmembrane region" description="Helical" evidence="2">
    <location>
        <begin position="266"/>
        <end position="286"/>
    </location>
</feature>
<dbReference type="OrthoDB" id="303066at2759"/>
<evidence type="ECO:0000256" key="1">
    <source>
        <dbReference type="SAM" id="MobiDB-lite"/>
    </source>
</evidence>
<keyword evidence="5" id="KW-1185">Reference proteome</keyword>
<dbReference type="AlphaFoldDB" id="A0A7R9L235"/>
<evidence type="ECO:0000256" key="2">
    <source>
        <dbReference type="SAM" id="Phobius"/>
    </source>
</evidence>
<dbReference type="EMBL" id="OC865711">
    <property type="protein sequence ID" value="CAD7632534.1"/>
    <property type="molecule type" value="Genomic_DNA"/>
</dbReference>
<evidence type="ECO:0000313" key="5">
    <source>
        <dbReference type="Proteomes" id="UP000759131"/>
    </source>
</evidence>
<dbReference type="PANTHER" id="PTHR47049">
    <property type="entry name" value="PIEZO-TYPE MECHANOSENSITIVE ION CHANNEL HOMOLOG"/>
    <property type="match status" value="1"/>
</dbReference>
<evidence type="ECO:0000313" key="4">
    <source>
        <dbReference type="EMBL" id="CAD7632534.1"/>
    </source>
</evidence>
<dbReference type="GO" id="GO:0016020">
    <property type="term" value="C:membrane"/>
    <property type="evidence" value="ECO:0007669"/>
    <property type="project" value="InterPro"/>
</dbReference>
<dbReference type="PANTHER" id="PTHR47049:SF2">
    <property type="entry name" value="PIEZO-TYPE MECHANOSENSITIVE ION CHANNEL HOMOLOG"/>
    <property type="match status" value="1"/>
</dbReference>
<organism evidence="4">
    <name type="scientific">Medioppia subpectinata</name>
    <dbReference type="NCBI Taxonomy" id="1979941"/>
    <lineage>
        <taxon>Eukaryota</taxon>
        <taxon>Metazoa</taxon>
        <taxon>Ecdysozoa</taxon>
        <taxon>Arthropoda</taxon>
        <taxon>Chelicerata</taxon>
        <taxon>Arachnida</taxon>
        <taxon>Acari</taxon>
        <taxon>Acariformes</taxon>
        <taxon>Sarcoptiformes</taxon>
        <taxon>Oribatida</taxon>
        <taxon>Brachypylina</taxon>
        <taxon>Oppioidea</taxon>
        <taxon>Oppiidae</taxon>
        <taxon>Medioppia</taxon>
    </lineage>
</organism>
<protein>
    <recommendedName>
        <fullName evidence="3">Piezo TM1-24 domain-containing protein</fullName>
    </recommendedName>
</protein>
<accession>A0A7R9L235</accession>
<feature type="region of interest" description="Disordered" evidence="1">
    <location>
        <begin position="390"/>
        <end position="488"/>
    </location>
</feature>
<gene>
    <name evidence="4" type="ORF">OSB1V03_LOCUS12937</name>
</gene>
<feature type="transmembrane region" description="Helical" evidence="2">
    <location>
        <begin position="110"/>
        <end position="126"/>
    </location>
</feature>
<feature type="transmembrane region" description="Helical" evidence="2">
    <location>
        <begin position="160"/>
        <end position="178"/>
    </location>
</feature>
<proteinExistence type="predicted"/>
<dbReference type="InterPro" id="IPR027272">
    <property type="entry name" value="Piezo"/>
</dbReference>
<dbReference type="Pfam" id="PF24871">
    <property type="entry name" value="Piezo_TM1-24"/>
    <property type="match status" value="1"/>
</dbReference>
<dbReference type="InterPro" id="IPR056769">
    <property type="entry name" value="Piezo_TM1-24"/>
</dbReference>
<keyword evidence="2" id="KW-0472">Membrane</keyword>
<feature type="transmembrane region" description="Helical" evidence="2">
    <location>
        <begin position="298"/>
        <end position="316"/>
    </location>
</feature>